<organism evidence="1 2">
    <name type="scientific">Neofusicoccum parvum</name>
    <dbReference type="NCBI Taxonomy" id="310453"/>
    <lineage>
        <taxon>Eukaryota</taxon>
        <taxon>Fungi</taxon>
        <taxon>Dikarya</taxon>
        <taxon>Ascomycota</taxon>
        <taxon>Pezizomycotina</taxon>
        <taxon>Dothideomycetes</taxon>
        <taxon>Dothideomycetes incertae sedis</taxon>
        <taxon>Botryosphaeriales</taxon>
        <taxon>Botryosphaeriaceae</taxon>
        <taxon>Neofusicoccum</taxon>
    </lineage>
</organism>
<reference evidence="1" key="1">
    <citation type="submission" date="2024-09" db="EMBL/GenBank/DDBJ databases">
        <title>Draft Genome Sequences of Neofusicoccum parvum.</title>
        <authorList>
            <person name="Ashida A."/>
            <person name="Camagna M."/>
            <person name="Tanaka A."/>
            <person name="Takemoto D."/>
        </authorList>
    </citation>
    <scope>NUCLEOTIDE SEQUENCE</scope>
    <source>
        <strain evidence="1">PPO83</strain>
    </source>
</reference>
<protein>
    <submittedName>
        <fullName evidence="1">Uncharacterized protein</fullName>
    </submittedName>
</protein>
<proteinExistence type="predicted"/>
<comment type="caution">
    <text evidence="1">The sequence shown here is derived from an EMBL/GenBank/DDBJ whole genome shotgun (WGS) entry which is preliminary data.</text>
</comment>
<dbReference type="Proteomes" id="UP001165186">
    <property type="component" value="Unassembled WGS sequence"/>
</dbReference>
<evidence type="ECO:0000313" key="2">
    <source>
        <dbReference type="Proteomes" id="UP001165186"/>
    </source>
</evidence>
<name>A0ACB5S1A6_9PEZI</name>
<keyword evidence="2" id="KW-1185">Reference proteome</keyword>
<dbReference type="EMBL" id="BSXG01000029">
    <property type="protein sequence ID" value="GME26600.1"/>
    <property type="molecule type" value="Genomic_DNA"/>
</dbReference>
<accession>A0ACB5S1A6</accession>
<evidence type="ECO:0000313" key="1">
    <source>
        <dbReference type="EMBL" id="GME26600.1"/>
    </source>
</evidence>
<gene>
    <name evidence="1" type="primary">g9675</name>
    <name evidence="1" type="ORF">NpPPO83_00009675</name>
</gene>
<sequence length="105" mass="11181">MVETKNDYSSIKVHKRASSTSSNVSQPSNGTANPASSANTTSTSTTSTSSGHHRNNNNTALEKARAARRRAQYLPTASHAAKLAEDHCTHARTTDAPSRRTSARS</sequence>